<feature type="compositionally biased region" description="Acidic residues" evidence="20">
    <location>
        <begin position="133"/>
        <end position="142"/>
    </location>
</feature>
<feature type="compositionally biased region" description="Low complexity" evidence="20">
    <location>
        <begin position="234"/>
        <end position="246"/>
    </location>
</feature>
<feature type="compositionally biased region" description="Low complexity" evidence="20">
    <location>
        <begin position="212"/>
        <end position="224"/>
    </location>
</feature>
<keyword evidence="15" id="KW-0804">Transcription</keyword>
<keyword evidence="14" id="KW-0010">Activator</keyword>
<evidence type="ECO:0000256" key="12">
    <source>
        <dbReference type="ARBA" id="ARBA00023125"/>
    </source>
</evidence>
<evidence type="ECO:0000256" key="6">
    <source>
        <dbReference type="ARBA" id="ARBA00022473"/>
    </source>
</evidence>
<dbReference type="CDD" id="cd14689">
    <property type="entry name" value="bZIP_CREB3"/>
    <property type="match status" value="1"/>
</dbReference>
<keyword evidence="13" id="KW-0472">Membrane</keyword>
<keyword evidence="11" id="KW-0805">Transcription regulation</keyword>
<evidence type="ECO:0000256" key="19">
    <source>
        <dbReference type="SAM" id="Coils"/>
    </source>
</evidence>
<comment type="caution">
    <text evidence="22">The sequence shown here is derived from an EMBL/GenBank/DDBJ whole genome shotgun (WGS) entry which is preliminary data.</text>
</comment>
<keyword evidence="18" id="KW-0539">Nucleus</keyword>
<dbReference type="Gene3D" id="1.20.5.170">
    <property type="match status" value="1"/>
</dbReference>
<protein>
    <recommendedName>
        <fullName evidence="5">Cyclic AMP-responsive element-binding protein 3-like protein 2</fullName>
    </recommendedName>
</protein>
<evidence type="ECO:0000256" key="15">
    <source>
        <dbReference type="ARBA" id="ARBA00023163"/>
    </source>
</evidence>
<dbReference type="Pfam" id="PF00170">
    <property type="entry name" value="bZIP_1"/>
    <property type="match status" value="1"/>
</dbReference>
<dbReference type="PANTHER" id="PTHR46004:SF2">
    <property type="entry name" value="CYCLIC AMP-RESPONSIVE ELEMENT-BINDING PROTEIN 3-LIKE PROTEIN 2"/>
    <property type="match status" value="1"/>
</dbReference>
<evidence type="ECO:0000256" key="3">
    <source>
        <dbReference type="ARBA" id="ARBA00009050"/>
    </source>
</evidence>
<dbReference type="GO" id="GO:0035497">
    <property type="term" value="F:cAMP response element binding"/>
    <property type="evidence" value="ECO:0007669"/>
    <property type="project" value="TreeGrafter"/>
</dbReference>
<gene>
    <name evidence="22" type="ORF">GSTENG00023768001</name>
</gene>
<evidence type="ECO:0000256" key="9">
    <source>
        <dbReference type="ARBA" id="ARBA00022968"/>
    </source>
</evidence>
<dbReference type="SMART" id="SM00338">
    <property type="entry name" value="BRLZ"/>
    <property type="match status" value="1"/>
</dbReference>
<dbReference type="KEGG" id="tng:GSTEN00023768G001"/>
<reference evidence="22" key="1">
    <citation type="journal article" date="2004" name="Nature">
        <title>Genome duplication in the teleost fish Tetraodon nigroviridis reveals the early vertebrate proto-karyotype.</title>
        <authorList>
            <person name="Jaillon O."/>
            <person name="Aury J.-M."/>
            <person name="Brunet F."/>
            <person name="Petit J.-L."/>
            <person name="Stange-Thomann N."/>
            <person name="Mauceli E."/>
            <person name="Bouneau L."/>
            <person name="Fischer C."/>
            <person name="Ozouf-Costaz C."/>
            <person name="Bernot A."/>
            <person name="Nicaud S."/>
            <person name="Jaffe D."/>
            <person name="Fisher S."/>
            <person name="Lutfalla G."/>
            <person name="Dossat C."/>
            <person name="Segurens B."/>
            <person name="Dasilva C."/>
            <person name="Salanoubat M."/>
            <person name="Levy M."/>
            <person name="Boudet N."/>
            <person name="Castellano S."/>
            <person name="Anthouard V."/>
            <person name="Jubin C."/>
            <person name="Castelli V."/>
            <person name="Katinka M."/>
            <person name="Vacherie B."/>
            <person name="Biemont C."/>
            <person name="Skalli Z."/>
            <person name="Cattolico L."/>
            <person name="Poulain J."/>
            <person name="De Berardinis V."/>
            <person name="Cruaud C."/>
            <person name="Duprat S."/>
            <person name="Brottier P."/>
            <person name="Coutanceau J.-P."/>
            <person name="Gouzy J."/>
            <person name="Parra G."/>
            <person name="Lardier G."/>
            <person name="Chapple C."/>
            <person name="McKernan K.J."/>
            <person name="McEwan P."/>
            <person name="Bosak S."/>
            <person name="Kellis M."/>
            <person name="Volff J.-N."/>
            <person name="Guigo R."/>
            <person name="Zody M.C."/>
            <person name="Mesirov J."/>
            <person name="Lindblad-Toh K."/>
            <person name="Birren B."/>
            <person name="Nusbaum C."/>
            <person name="Kahn D."/>
            <person name="Robinson-Rechavi M."/>
            <person name="Laudet V."/>
            <person name="Schachter V."/>
            <person name="Quetier F."/>
            <person name="Saurin W."/>
            <person name="Scarpelli C."/>
            <person name="Wincker P."/>
            <person name="Lander E.S."/>
            <person name="Weissenbach J."/>
            <person name="Roest Crollius H."/>
        </authorList>
    </citation>
    <scope>NUCLEOTIDE SEQUENCE [LARGE SCALE GENOMIC DNA]</scope>
</reference>
<dbReference type="GO" id="GO:0006986">
    <property type="term" value="P:response to unfolded protein"/>
    <property type="evidence" value="ECO:0007669"/>
    <property type="project" value="UniProtKB-KW"/>
</dbReference>
<keyword evidence="16" id="KW-0325">Glycoprotein</keyword>
<comment type="similarity">
    <text evidence="3">Belongs to the bZIP family. ATF subfamily.</text>
</comment>
<dbReference type="InterPro" id="IPR004827">
    <property type="entry name" value="bZIP"/>
</dbReference>
<proteinExistence type="inferred from homology"/>
<dbReference type="EMBL" id="CAAE01014731">
    <property type="protein sequence ID" value="CAG04135.1"/>
    <property type="molecule type" value="Genomic_DNA"/>
</dbReference>
<dbReference type="InterPro" id="IPR046347">
    <property type="entry name" value="bZIP_sf"/>
</dbReference>
<evidence type="ECO:0000313" key="22">
    <source>
        <dbReference type="EMBL" id="CAG04135.1"/>
    </source>
</evidence>
<comment type="subunit">
    <text evidence="4">Binds DNA as a dimer.</text>
</comment>
<evidence type="ECO:0000256" key="10">
    <source>
        <dbReference type="ARBA" id="ARBA00022989"/>
    </source>
</evidence>
<keyword evidence="6" id="KW-0217">Developmental protein</keyword>
<dbReference type="FunFam" id="1.20.5.170:FF:000054">
    <property type="entry name" value="Cyclic AMP-responsive element-binding protein 3-like 2"/>
    <property type="match status" value="1"/>
</dbReference>
<dbReference type="SUPFAM" id="SSF57959">
    <property type="entry name" value="Leucine zipper domain"/>
    <property type="match status" value="1"/>
</dbReference>
<reference evidence="22" key="2">
    <citation type="submission" date="2004-02" db="EMBL/GenBank/DDBJ databases">
        <authorList>
            <consortium name="Genoscope"/>
            <consortium name="Whitehead Institute Centre for Genome Research"/>
        </authorList>
    </citation>
    <scope>NUCLEOTIDE SEQUENCE</scope>
</reference>
<dbReference type="OrthoDB" id="674948at2759"/>
<dbReference type="GO" id="GO:0005789">
    <property type="term" value="C:endoplasmic reticulum membrane"/>
    <property type="evidence" value="ECO:0007669"/>
    <property type="project" value="UniProtKB-SubCell"/>
</dbReference>
<dbReference type="PROSITE" id="PS50217">
    <property type="entry name" value="BZIP"/>
    <property type="match status" value="1"/>
</dbReference>
<evidence type="ECO:0000256" key="16">
    <source>
        <dbReference type="ARBA" id="ARBA00023180"/>
    </source>
</evidence>
<evidence type="ECO:0000256" key="1">
    <source>
        <dbReference type="ARBA" id="ARBA00004123"/>
    </source>
</evidence>
<dbReference type="AlphaFoldDB" id="Q4S5E7"/>
<dbReference type="PANTHER" id="PTHR46004">
    <property type="entry name" value="CYCLIC AMP RESPONSE ELEMENT-BINDING PROTEIN A"/>
    <property type="match status" value="1"/>
</dbReference>
<keyword evidence="12" id="KW-0238">DNA-binding</keyword>
<evidence type="ECO:0000256" key="13">
    <source>
        <dbReference type="ARBA" id="ARBA00023136"/>
    </source>
</evidence>
<dbReference type="PROSITE" id="PS00036">
    <property type="entry name" value="BZIP_BASIC"/>
    <property type="match status" value="1"/>
</dbReference>
<feature type="compositionally biased region" description="Polar residues" evidence="20">
    <location>
        <begin position="251"/>
        <end position="262"/>
    </location>
</feature>
<feature type="domain" description="BZIP" evidence="21">
    <location>
        <begin position="305"/>
        <end position="368"/>
    </location>
</feature>
<dbReference type="GO" id="GO:0005634">
    <property type="term" value="C:nucleus"/>
    <property type="evidence" value="ECO:0007669"/>
    <property type="project" value="UniProtKB-SubCell"/>
</dbReference>
<evidence type="ECO:0000256" key="18">
    <source>
        <dbReference type="ARBA" id="ARBA00023242"/>
    </source>
</evidence>
<evidence type="ECO:0000256" key="17">
    <source>
        <dbReference type="ARBA" id="ARBA00023230"/>
    </source>
</evidence>
<name>Q4S5E7_TETNG</name>
<evidence type="ECO:0000256" key="20">
    <source>
        <dbReference type="SAM" id="MobiDB-lite"/>
    </source>
</evidence>
<evidence type="ECO:0000256" key="2">
    <source>
        <dbReference type="ARBA" id="ARBA00004648"/>
    </source>
</evidence>
<dbReference type="GO" id="GO:0000981">
    <property type="term" value="F:DNA-binding transcription factor activity, RNA polymerase II-specific"/>
    <property type="evidence" value="ECO:0007669"/>
    <property type="project" value="TreeGrafter"/>
</dbReference>
<keyword evidence="9" id="KW-0735">Signal-anchor</keyword>
<evidence type="ECO:0000256" key="14">
    <source>
        <dbReference type="ARBA" id="ARBA00023159"/>
    </source>
</evidence>
<feature type="coiled-coil region" evidence="19">
    <location>
        <begin position="330"/>
        <end position="371"/>
    </location>
</feature>
<evidence type="ECO:0000256" key="7">
    <source>
        <dbReference type="ARBA" id="ARBA00022692"/>
    </source>
</evidence>
<evidence type="ECO:0000256" key="11">
    <source>
        <dbReference type="ARBA" id="ARBA00023015"/>
    </source>
</evidence>
<evidence type="ECO:0000256" key="5">
    <source>
        <dbReference type="ARBA" id="ARBA00013881"/>
    </source>
</evidence>
<feature type="region of interest" description="Disordered" evidence="20">
    <location>
        <begin position="87"/>
        <end position="142"/>
    </location>
</feature>
<feature type="region of interest" description="Disordered" evidence="20">
    <location>
        <begin position="155"/>
        <end position="274"/>
    </location>
</feature>
<keyword evidence="17" id="KW-0834">Unfolded protein response</keyword>
<organism evidence="22">
    <name type="scientific">Tetraodon nigroviridis</name>
    <name type="common">Spotted green pufferfish</name>
    <name type="synonym">Chelonodon nigroviridis</name>
    <dbReference type="NCBI Taxonomy" id="99883"/>
    <lineage>
        <taxon>Eukaryota</taxon>
        <taxon>Metazoa</taxon>
        <taxon>Chordata</taxon>
        <taxon>Craniata</taxon>
        <taxon>Vertebrata</taxon>
        <taxon>Euteleostomi</taxon>
        <taxon>Actinopterygii</taxon>
        <taxon>Neopterygii</taxon>
        <taxon>Teleostei</taxon>
        <taxon>Neoteleostei</taxon>
        <taxon>Acanthomorphata</taxon>
        <taxon>Eupercaria</taxon>
        <taxon>Tetraodontiformes</taxon>
        <taxon>Tetradontoidea</taxon>
        <taxon>Tetraodontidae</taxon>
        <taxon>Tetraodon</taxon>
    </lineage>
</organism>
<evidence type="ECO:0000256" key="4">
    <source>
        <dbReference type="ARBA" id="ARBA00011195"/>
    </source>
</evidence>
<evidence type="ECO:0000256" key="8">
    <source>
        <dbReference type="ARBA" id="ARBA00022824"/>
    </source>
</evidence>
<feature type="region of interest" description="Disordered" evidence="20">
    <location>
        <begin position="468"/>
        <end position="488"/>
    </location>
</feature>
<keyword evidence="19" id="KW-0175">Coiled coil</keyword>
<keyword evidence="8" id="KW-0256">Endoplasmic reticulum</keyword>
<sequence length="525" mass="56628">MEILDGPESFLQWDRNLSELSEAEEIDSMLYTNKPAGGRWFPLKGHACASDVVVAGVVPDLQDALLGQLLSDPFLCGGRCGVEAMEGEDGADLSPSSPLPPHITAEHSYSLCGDSGPQSPLSHLTGEQGSEAGESEGDPADWPMEQEEAMDSLLGEGPSLIPTLSLPLAPGLRGPTRGLPRSPRRGFHLGRLQPGQSGQGLEVLQMPPTPPSSHGSDSEGSQSPVHAPPGLSCPTSPTSPAPTQAPLKTSPRASSCLSNSPLLTAPHKLQGSGPLILTEEERRTLVAEGYPVPTKLPLTKAEEKALKKIRRKIKNKISAQESRRKKKEYMDTLEKKVETCTNENSELRRKVETLEGANKSLLEQLQSLQDMVAGKLTRSCRVAGTQTTSCLMVVMLCFALFLGSFYPGSLIPSSSITETGLTSIKSRNLLSTFEDEQPHLLGLGGEYPLEMEDTPAVVMAAWRRSEQQNLGAEPSRAEAHPPFSNKRNDTLTAKNLLLDLHRSLEQRVSESSKVVELERTVNETS</sequence>
<keyword evidence="7" id="KW-0812">Transmembrane</keyword>
<evidence type="ECO:0000259" key="21">
    <source>
        <dbReference type="PROSITE" id="PS50217"/>
    </source>
</evidence>
<comment type="subcellular location">
    <subcellularLocation>
        <location evidence="2">Endoplasmic reticulum membrane</location>
        <topology evidence="2">Single-pass type II membrane protein</topology>
    </subcellularLocation>
    <subcellularLocation>
        <location evidence="1">Nucleus</location>
    </subcellularLocation>
</comment>
<keyword evidence="10" id="KW-1133">Transmembrane helix</keyword>
<accession>Q4S5E7</accession>